<accession>A0AC34GZF0</accession>
<organism evidence="1 2">
    <name type="scientific">Panagrolaimus sp. ES5</name>
    <dbReference type="NCBI Taxonomy" id="591445"/>
    <lineage>
        <taxon>Eukaryota</taxon>
        <taxon>Metazoa</taxon>
        <taxon>Ecdysozoa</taxon>
        <taxon>Nematoda</taxon>
        <taxon>Chromadorea</taxon>
        <taxon>Rhabditida</taxon>
        <taxon>Tylenchina</taxon>
        <taxon>Panagrolaimomorpha</taxon>
        <taxon>Panagrolaimoidea</taxon>
        <taxon>Panagrolaimidae</taxon>
        <taxon>Panagrolaimus</taxon>
    </lineage>
</organism>
<evidence type="ECO:0000313" key="1">
    <source>
        <dbReference type="Proteomes" id="UP000887579"/>
    </source>
</evidence>
<evidence type="ECO:0000313" key="2">
    <source>
        <dbReference type="WBParaSite" id="ES5_v2.g990.t1"/>
    </source>
</evidence>
<sequence length="968" mass="106031">NVASDEHVAQLFQYLACYSTKPKINEKDFCKYTIASGASIVAHPTHSSTVPAMIPQALIPCLQKPKVEVIVPKSEQPQPKHVQFTTIPQHEPEPIASSSKVVIKAETPIRYASNTDELIARKQSLPGAEYAAVAAKIKPISGGRSEEVEVYVRGRGRGRYVCDRCGIKCKKPSMLKKHLKSHTNIRPFNCLTCNFSFKTKGNLTKHLFSKTHRRKLEEIKNLNDNEDGHGLQIADGDEDENDSIITSENREENEKIEKRIRMESIFVNDADHNDADDEDEDYQQGPESISGNNDITYRSFGQENIIYERDTHTPPTWWTLCRNGEEEKTWAMPDLRRSCHSAPPMLEAEITQKLTAAASGITVPVYNQALPQTEPNIGLIALQQIKRDGNVSKFAESVSRGDNEAQMQLTSEVIRMTKGADSICQCPECKIQLRSRALLQKHMETAHGGGDIEMSTSASFVDEPLPAIASSSTSSIGTIGISNGGTATLINGTSLSSVIGASLPSNATTLPMTRSLSISNGRSFICVDCSLGFRSHGVLAKHLRTKNHVRQLCSLGKLPEDSMTLIRDNSSALAGVDASDCDAARISLIGIINRLRQANGTSTINDNLNLNIASTPQKPSSLECNEQLSSVSPTPRIPENSNFRERGSSLSTIPRNNKRKKCDDQIASSSTTSATSQTPRKQSRIIISSSSSSVAARSSTNSPTLYGHSNGTTATSSIGIAASNNNKSKLSQLPDINNLHTYSISDVWIPPKAEDIDIGTRFINPILQLLESPTRNGSFNSSAQSSTSTNNGFDETASDATSRSETSTPQQKSSFCIINNNNNNNNTTTTTTPIIQSTILNSTKCQICDSTFDSPNELQIHFQSEHISIRDGSYFGCPNNNCEKVYPSKESLKKHLLMHYRPGSFIRLTLKCNQCNLEFNDANNLQTHYVTHFNRPHVCTLCDAGFTTIEALQTHSMAHLGIPQQAQA</sequence>
<name>A0AC34GZF0_9BILA</name>
<dbReference type="Proteomes" id="UP000887579">
    <property type="component" value="Unplaced"/>
</dbReference>
<proteinExistence type="predicted"/>
<reference evidence="2" key="1">
    <citation type="submission" date="2022-11" db="UniProtKB">
        <authorList>
            <consortium name="WormBaseParasite"/>
        </authorList>
    </citation>
    <scope>IDENTIFICATION</scope>
</reference>
<protein>
    <submittedName>
        <fullName evidence="2">C2H2-type domain-containing protein</fullName>
    </submittedName>
</protein>
<dbReference type="WBParaSite" id="ES5_v2.g990.t1">
    <property type="protein sequence ID" value="ES5_v2.g990.t1"/>
    <property type="gene ID" value="ES5_v2.g990"/>
</dbReference>